<organism evidence="1 2">
    <name type="scientific">Phytophthora fragariaefolia</name>
    <dbReference type="NCBI Taxonomy" id="1490495"/>
    <lineage>
        <taxon>Eukaryota</taxon>
        <taxon>Sar</taxon>
        <taxon>Stramenopiles</taxon>
        <taxon>Oomycota</taxon>
        <taxon>Peronosporomycetes</taxon>
        <taxon>Peronosporales</taxon>
        <taxon>Peronosporaceae</taxon>
        <taxon>Phytophthora</taxon>
    </lineage>
</organism>
<comment type="caution">
    <text evidence="1">The sequence shown here is derived from an EMBL/GenBank/DDBJ whole genome shotgun (WGS) entry which is preliminary data.</text>
</comment>
<reference evidence="1" key="1">
    <citation type="submission" date="2023-04" db="EMBL/GenBank/DDBJ databases">
        <title>Phytophthora fragariaefolia NBRC 109709.</title>
        <authorList>
            <person name="Ichikawa N."/>
            <person name="Sato H."/>
            <person name="Tonouchi N."/>
        </authorList>
    </citation>
    <scope>NUCLEOTIDE SEQUENCE</scope>
    <source>
        <strain evidence="1">NBRC 109709</strain>
    </source>
</reference>
<name>A0A9W7CLV5_9STRA</name>
<dbReference type="AlphaFoldDB" id="A0A9W7CLV5"/>
<sequence>MQLKLHPMFKRTERSLDRAVISSCRQHGKSGRNAVTRKNDVNAQIRCNLLELLKAVSEPAAVCEFEPHPPVVHVSRLEAEFAPRSSPPPTFSRQDRRAEEELDRWLEDPVDIARKADYTPKKSVLEVWQRLEQQGDYRIIPKAVSFIFPIVKDMDYVLDEMTSDLLADFASSMSLPDDYEEKSET</sequence>
<dbReference type="OrthoDB" id="122072at2759"/>
<proteinExistence type="predicted"/>
<dbReference type="EMBL" id="BSXT01000795">
    <property type="protein sequence ID" value="GMF34112.1"/>
    <property type="molecule type" value="Genomic_DNA"/>
</dbReference>
<evidence type="ECO:0000313" key="2">
    <source>
        <dbReference type="Proteomes" id="UP001165121"/>
    </source>
</evidence>
<accession>A0A9W7CLV5</accession>
<protein>
    <submittedName>
        <fullName evidence="1">Unnamed protein product</fullName>
    </submittedName>
</protein>
<gene>
    <name evidence="1" type="ORF">Pfra01_000866600</name>
</gene>
<evidence type="ECO:0000313" key="1">
    <source>
        <dbReference type="EMBL" id="GMF34112.1"/>
    </source>
</evidence>
<dbReference type="Proteomes" id="UP001165121">
    <property type="component" value="Unassembled WGS sequence"/>
</dbReference>
<keyword evidence="2" id="KW-1185">Reference proteome</keyword>